<protein>
    <submittedName>
        <fullName evidence="3">Uncharacterized protein LOC117570280</fullName>
    </submittedName>
</protein>
<evidence type="ECO:0000313" key="2">
    <source>
        <dbReference type="Proteomes" id="UP000515160"/>
    </source>
</evidence>
<feature type="signal peptide" evidence="1">
    <location>
        <begin position="1"/>
        <end position="19"/>
    </location>
</feature>
<accession>A0A6P8WVE8</accession>
<dbReference type="AlphaFoldDB" id="A0A6P8WVE8"/>
<evidence type="ECO:0000313" key="3">
    <source>
        <dbReference type="RefSeq" id="XP_034107691.1"/>
    </source>
</evidence>
<proteinExistence type="predicted"/>
<dbReference type="Proteomes" id="UP000515160">
    <property type="component" value="Chromosome 3"/>
</dbReference>
<keyword evidence="2" id="KW-1185">Reference proteome</keyword>
<feature type="chain" id="PRO_5028159626" evidence="1">
    <location>
        <begin position="20"/>
        <end position="116"/>
    </location>
</feature>
<organism evidence="2 3">
    <name type="scientific">Drosophila albomicans</name>
    <name type="common">Fruit fly</name>
    <dbReference type="NCBI Taxonomy" id="7291"/>
    <lineage>
        <taxon>Eukaryota</taxon>
        <taxon>Metazoa</taxon>
        <taxon>Ecdysozoa</taxon>
        <taxon>Arthropoda</taxon>
        <taxon>Hexapoda</taxon>
        <taxon>Insecta</taxon>
        <taxon>Pterygota</taxon>
        <taxon>Neoptera</taxon>
        <taxon>Endopterygota</taxon>
        <taxon>Diptera</taxon>
        <taxon>Brachycera</taxon>
        <taxon>Muscomorpha</taxon>
        <taxon>Ephydroidea</taxon>
        <taxon>Drosophilidae</taxon>
        <taxon>Drosophila</taxon>
    </lineage>
</organism>
<keyword evidence="1" id="KW-0732">Signal</keyword>
<reference evidence="3" key="1">
    <citation type="submission" date="2025-08" db="UniProtKB">
        <authorList>
            <consortium name="RefSeq"/>
        </authorList>
    </citation>
    <scope>IDENTIFICATION</scope>
    <source>
        <strain evidence="3">15112-1751.03</strain>
        <tissue evidence="3">Whole Adult</tissue>
    </source>
</reference>
<sequence length="116" mass="12587">MKFIALFLLCSLTVGLVLAFPDNHIAVADVSAGGMHVDAISDRGTGDAASASQIARLRQSRHLLKKLFNPEPEVIVQPIIVQPQQPQPFFPAFNPYVGTGRGFGYGSFPYNRPVGY</sequence>
<dbReference type="OrthoDB" id="7872826at2759"/>
<gene>
    <name evidence="3" type="primary">LOC117570280</name>
</gene>
<dbReference type="GeneID" id="117570280"/>
<dbReference type="RefSeq" id="XP_034107691.1">
    <property type="nucleotide sequence ID" value="XM_034251800.2"/>
</dbReference>
<evidence type="ECO:0000256" key="1">
    <source>
        <dbReference type="SAM" id="SignalP"/>
    </source>
</evidence>
<name>A0A6P8WVE8_DROAB</name>